<reference evidence="6" key="1">
    <citation type="submission" date="2016-11" db="EMBL/GenBank/DDBJ databases">
        <title>Halolamina sediminis sp. nov., an extremely halophilic archaeon isolated from solar salt.</title>
        <authorList>
            <person name="Koh H.-W."/>
            <person name="Rani S."/>
            <person name="Park S.-J."/>
        </authorList>
    </citation>
    <scope>NUCLEOTIDE SEQUENCE [LARGE SCALE GENOMIC DNA]</scope>
    <source>
        <strain evidence="6">Hb3</strain>
    </source>
</reference>
<evidence type="ECO:0000256" key="2">
    <source>
        <dbReference type="SAM" id="MobiDB-lite"/>
    </source>
</evidence>
<dbReference type="Proteomes" id="UP000181985">
    <property type="component" value="Chromosome"/>
</dbReference>
<dbReference type="InterPro" id="IPR018392">
    <property type="entry name" value="LysM"/>
</dbReference>
<feature type="region of interest" description="Disordered" evidence="2">
    <location>
        <begin position="936"/>
        <end position="957"/>
    </location>
</feature>
<feature type="compositionally biased region" description="Low complexity" evidence="2">
    <location>
        <begin position="641"/>
        <end position="655"/>
    </location>
</feature>
<feature type="compositionally biased region" description="Pro residues" evidence="2">
    <location>
        <begin position="807"/>
        <end position="820"/>
    </location>
</feature>
<sequence>MKRKLTLAMLLSLSAASPLALALGLGEAEVNSTLSAPLRASIPLTDSAGLQADLLDVSVAGDRAFAAAGLSRTPLAASVKMDVNRRQGRLVLDLTTERPVREPWIDLLLRFEWPGGQQLREVTLLLDPPDYDRLPALVAGSPTTSRERVAIPRSSSTTPEPSSRPVARPSSSGGSGDPAWVRSGDTLWAIAGRLRPDSGISMNQMMIALVEANPEVFPSGNINAMRAGFTLVVPPREAIAARSEAEAGGLVQAMNQAWANRGGGAPARVALGGGTAAPSSTVASAAAQEAAPTGSPDDASSDPATAEPAPDREGAGEAGPRLTLLSDAEIAAAGGSSAGDGSEAPGAGGAGQNAPGDTPSLALSPGAAGEGPVIDPEVLALIQGGGELTEDERLLRLEARWQESREVLEAVRSERDELQGELGDLREELEAMRDQLARLTAGGNGVDAAGAGGVVAPGSASPSDQQAPWWGAFYQASTNRTLMLGGAGLAALLALWALVRRRRRREETPAPVFNQAQPVDPAASGVVMPGATDAAAPAKAVPAAGRDEEQKAPVRASMPEAEAINEADIFIAYGRYDQARELLEASLVREPGRDDLRLKLLRVQLEQGDQAAAARQAEQLRAGGDPDVQAEVALLMKRHVPSAATPGPEPAAEAPAKPPAGRAVYPVADELPPRRFDHHEGAADTGDDKGDEAVAAGSKETAPRPPAERPSDSATPQGTPTSQTAPDMSSDDQPADPMARYRPPELSSAPEPAAEEKADPREPSVNDARLDPLESYRPPELDTASESTSEEGGDPLAASERDADTPQAPPEVPADQPPQSPLETVHADDGRDIIDYRPPTLEESPAPREETPMQPSVDFTPSGLGDAGTTPPASGPKAVRDLPEDWDVEEVAFPPLSRDNAHFSAVASSTSTMAEARRLLDAGELGQARALLESLIDESDDPDAKQEARELLDQHLQ</sequence>
<feature type="region of interest" description="Disordered" evidence="2">
    <location>
        <begin position="136"/>
        <end position="179"/>
    </location>
</feature>
<feature type="region of interest" description="Disordered" evidence="2">
    <location>
        <begin position="270"/>
        <end position="319"/>
    </location>
</feature>
<keyword evidence="3" id="KW-0732">Signal</keyword>
<keyword evidence="1" id="KW-0175">Coiled coil</keyword>
<evidence type="ECO:0000313" key="6">
    <source>
        <dbReference type="Proteomes" id="UP000181985"/>
    </source>
</evidence>
<name>A0A1J0VIW8_9GAMM</name>
<dbReference type="InterPro" id="IPR020012">
    <property type="entry name" value="LysM_FimV"/>
</dbReference>
<dbReference type="RefSeq" id="WP_071945639.1">
    <property type="nucleotide sequence ID" value="NZ_CP018139.1"/>
</dbReference>
<evidence type="ECO:0000313" key="5">
    <source>
        <dbReference type="EMBL" id="APE31980.1"/>
    </source>
</evidence>
<dbReference type="InterPro" id="IPR036779">
    <property type="entry name" value="LysM_dom_sf"/>
</dbReference>
<feature type="compositionally biased region" description="Low complexity" evidence="2">
    <location>
        <begin position="276"/>
        <end position="291"/>
    </location>
</feature>
<evidence type="ECO:0000256" key="1">
    <source>
        <dbReference type="SAM" id="Coils"/>
    </source>
</evidence>
<accession>A0A1J0VIW8</accession>
<organism evidence="5 6">
    <name type="scientific">Halomonas aestuarii</name>
    <dbReference type="NCBI Taxonomy" id="1897729"/>
    <lineage>
        <taxon>Bacteria</taxon>
        <taxon>Pseudomonadati</taxon>
        <taxon>Pseudomonadota</taxon>
        <taxon>Gammaproteobacteria</taxon>
        <taxon>Oceanospirillales</taxon>
        <taxon>Halomonadaceae</taxon>
        <taxon>Halomonas</taxon>
    </lineage>
</organism>
<dbReference type="EMBL" id="CP018139">
    <property type="protein sequence ID" value="APE31980.1"/>
    <property type="molecule type" value="Genomic_DNA"/>
</dbReference>
<feature type="domain" description="LysM" evidence="4">
    <location>
        <begin position="177"/>
        <end position="233"/>
    </location>
</feature>
<dbReference type="PROSITE" id="PS51782">
    <property type="entry name" value="LYSM"/>
    <property type="match status" value="1"/>
</dbReference>
<feature type="coiled-coil region" evidence="1">
    <location>
        <begin position="408"/>
        <end position="442"/>
    </location>
</feature>
<feature type="chain" id="PRO_5012136472" description="LysM domain-containing protein" evidence="3">
    <location>
        <begin position="23"/>
        <end position="957"/>
    </location>
</feature>
<feature type="compositionally biased region" description="Low complexity" evidence="2">
    <location>
        <begin position="152"/>
        <end position="172"/>
    </location>
</feature>
<proteinExistence type="predicted"/>
<evidence type="ECO:0000259" key="4">
    <source>
        <dbReference type="PROSITE" id="PS51782"/>
    </source>
</evidence>
<feature type="signal peptide" evidence="3">
    <location>
        <begin position="1"/>
        <end position="22"/>
    </location>
</feature>
<feature type="compositionally biased region" description="Low complexity" evidence="2">
    <location>
        <begin position="333"/>
        <end position="345"/>
    </location>
</feature>
<protein>
    <recommendedName>
        <fullName evidence="4">LysM domain-containing protein</fullName>
    </recommendedName>
</protein>
<feature type="region of interest" description="Disordered" evidence="2">
    <location>
        <begin position="333"/>
        <end position="369"/>
    </location>
</feature>
<dbReference type="InterPro" id="IPR057840">
    <property type="entry name" value="FimV_N"/>
</dbReference>
<gene>
    <name evidence="5" type="ORF">BOX17_14065</name>
</gene>
<keyword evidence="6" id="KW-1185">Reference proteome</keyword>
<dbReference type="AlphaFoldDB" id="A0A1J0VIW8"/>
<dbReference type="KEGG" id="hsi:BOX17_14065"/>
<feature type="compositionally biased region" description="Basic and acidic residues" evidence="2">
    <location>
        <begin position="825"/>
        <end position="835"/>
    </location>
</feature>
<dbReference type="CDD" id="cd00118">
    <property type="entry name" value="LysM"/>
    <property type="match status" value="1"/>
</dbReference>
<feature type="region of interest" description="Disordered" evidence="2">
    <location>
        <begin position="641"/>
        <end position="880"/>
    </location>
</feature>
<dbReference type="Gene3D" id="3.10.350.10">
    <property type="entry name" value="LysM domain"/>
    <property type="match status" value="1"/>
</dbReference>
<feature type="compositionally biased region" description="Basic and acidic residues" evidence="2">
    <location>
        <begin position="942"/>
        <end position="957"/>
    </location>
</feature>
<feature type="compositionally biased region" description="Basic and acidic residues" evidence="2">
    <location>
        <begin position="754"/>
        <end position="780"/>
    </location>
</feature>
<feature type="compositionally biased region" description="Polar residues" evidence="2">
    <location>
        <begin position="712"/>
        <end position="727"/>
    </location>
</feature>
<dbReference type="Gene3D" id="1.25.40.10">
    <property type="entry name" value="Tetratricopeptide repeat domain"/>
    <property type="match status" value="1"/>
</dbReference>
<evidence type="ECO:0000256" key="3">
    <source>
        <dbReference type="SAM" id="SignalP"/>
    </source>
</evidence>
<dbReference type="Pfam" id="PF25800">
    <property type="entry name" value="FimV_N"/>
    <property type="match status" value="1"/>
</dbReference>
<dbReference type="NCBIfam" id="TIGR03505">
    <property type="entry name" value="FimV_core"/>
    <property type="match status" value="1"/>
</dbReference>
<dbReference type="InterPro" id="IPR011990">
    <property type="entry name" value="TPR-like_helical_dom_sf"/>
</dbReference>
<feature type="compositionally biased region" description="Basic and acidic residues" evidence="2">
    <location>
        <begin position="671"/>
        <end position="692"/>
    </location>
</feature>